<accession>A0AA48HQE1</accession>
<dbReference type="EMBL" id="AP027272">
    <property type="protein sequence ID" value="BDX06762.1"/>
    <property type="molecule type" value="Genomic_DNA"/>
</dbReference>
<keyword evidence="4" id="KW-1185">Reference proteome</keyword>
<dbReference type="PANTHER" id="PTHR22911:SF134">
    <property type="entry name" value="DMT FAMILY TRANSPORTER"/>
    <property type="match status" value="1"/>
</dbReference>
<keyword evidence="1" id="KW-1133">Transmembrane helix</keyword>
<dbReference type="PANTHER" id="PTHR22911">
    <property type="entry name" value="ACYL-MALONYL CONDENSING ENZYME-RELATED"/>
    <property type="match status" value="1"/>
</dbReference>
<feature type="transmembrane region" description="Helical" evidence="1">
    <location>
        <begin position="155"/>
        <end position="176"/>
    </location>
</feature>
<feature type="transmembrane region" description="Helical" evidence="1">
    <location>
        <begin position="210"/>
        <end position="235"/>
    </location>
</feature>
<organism evidence="3 4">
    <name type="scientific">Planctobacterium marinum</name>
    <dbReference type="NCBI Taxonomy" id="1631968"/>
    <lineage>
        <taxon>Bacteria</taxon>
        <taxon>Pseudomonadati</taxon>
        <taxon>Pseudomonadota</taxon>
        <taxon>Gammaproteobacteria</taxon>
        <taxon>Alteromonadales</taxon>
        <taxon>Alteromonadaceae</taxon>
        <taxon>Planctobacterium</taxon>
    </lineage>
</organism>
<feature type="domain" description="EamA" evidence="2">
    <location>
        <begin position="7"/>
        <end position="141"/>
    </location>
</feature>
<sequence length="306" mass="33921">MENRPVFGFSLSLLTAFMWGVLPHFMLLALTVIDPITVSFYRFLFAFFVVLCVITLKKQWPDKKQFQQGRLAIVLLAGLALSANYVGYVKSLEYLHPETAQVIIQLAPFLLMLGGVWFFKEVFTRLQMLGAVTLIIGFTLFFDNKWQSLLAFGDGYSVGVFIMVFAAVTWVAYALLQKFLLLHFSARQMTLIFYGLGAIMLLPLSDVASIGALTWISGLALLFCCINTLVAYGSFTRAMSVWEASKVSAIIAMAPVFTILSSGLAVLIYPQFFSHSDLTKTAYLGAFLVVVGSMLTALGRRTKATK</sequence>
<dbReference type="KEGG" id="pmaw:MACH26_22830"/>
<feature type="transmembrane region" description="Helical" evidence="1">
    <location>
        <begin position="100"/>
        <end position="119"/>
    </location>
</feature>
<feature type="transmembrane region" description="Helical" evidence="1">
    <location>
        <begin position="188"/>
        <end position="204"/>
    </location>
</feature>
<keyword evidence="1" id="KW-0472">Membrane</keyword>
<keyword evidence="1" id="KW-0812">Transmembrane</keyword>
<dbReference type="RefSeq" id="WP_338292763.1">
    <property type="nucleotide sequence ID" value="NZ_AP027272.1"/>
</dbReference>
<dbReference type="Proteomes" id="UP001333710">
    <property type="component" value="Chromosome"/>
</dbReference>
<feature type="transmembrane region" description="Helical" evidence="1">
    <location>
        <begin position="39"/>
        <end position="57"/>
    </location>
</feature>
<feature type="transmembrane region" description="Helical" evidence="1">
    <location>
        <begin position="126"/>
        <end position="143"/>
    </location>
</feature>
<dbReference type="AlphaFoldDB" id="A0AA48HQE1"/>
<dbReference type="SUPFAM" id="SSF103481">
    <property type="entry name" value="Multidrug resistance efflux transporter EmrE"/>
    <property type="match status" value="1"/>
</dbReference>
<dbReference type="GO" id="GO:0016020">
    <property type="term" value="C:membrane"/>
    <property type="evidence" value="ECO:0007669"/>
    <property type="project" value="InterPro"/>
</dbReference>
<evidence type="ECO:0000313" key="3">
    <source>
        <dbReference type="EMBL" id="BDX06762.1"/>
    </source>
</evidence>
<feature type="domain" description="EamA" evidence="2">
    <location>
        <begin position="159"/>
        <end position="296"/>
    </location>
</feature>
<evidence type="ECO:0000313" key="4">
    <source>
        <dbReference type="Proteomes" id="UP001333710"/>
    </source>
</evidence>
<feature type="transmembrane region" description="Helical" evidence="1">
    <location>
        <begin position="69"/>
        <end position="88"/>
    </location>
</feature>
<dbReference type="Gene3D" id="1.10.3730.20">
    <property type="match status" value="1"/>
</dbReference>
<proteinExistence type="predicted"/>
<feature type="transmembrane region" description="Helical" evidence="1">
    <location>
        <begin position="7"/>
        <end position="33"/>
    </location>
</feature>
<gene>
    <name evidence="3" type="ORF">MACH26_22830</name>
</gene>
<reference evidence="3" key="1">
    <citation type="submission" date="2023-01" db="EMBL/GenBank/DDBJ databases">
        <title>Complete genome sequence of Planctobacterium marinum strain Dej080120_11.</title>
        <authorList>
            <person name="Ueki S."/>
            <person name="Maruyama F."/>
        </authorList>
    </citation>
    <scope>NUCLEOTIDE SEQUENCE</scope>
    <source>
        <strain evidence="3">Dej080120_11</strain>
    </source>
</reference>
<name>A0AA48HQE1_9ALTE</name>
<dbReference type="Pfam" id="PF00892">
    <property type="entry name" value="EamA"/>
    <property type="match status" value="2"/>
</dbReference>
<dbReference type="InterPro" id="IPR037185">
    <property type="entry name" value="EmrE-like"/>
</dbReference>
<feature type="transmembrane region" description="Helical" evidence="1">
    <location>
        <begin position="281"/>
        <end position="299"/>
    </location>
</feature>
<dbReference type="InterPro" id="IPR000620">
    <property type="entry name" value="EamA_dom"/>
</dbReference>
<evidence type="ECO:0000259" key="2">
    <source>
        <dbReference type="Pfam" id="PF00892"/>
    </source>
</evidence>
<protein>
    <submittedName>
        <fullName evidence="3">Transporter</fullName>
    </submittedName>
</protein>
<evidence type="ECO:0000256" key="1">
    <source>
        <dbReference type="SAM" id="Phobius"/>
    </source>
</evidence>
<feature type="transmembrane region" description="Helical" evidence="1">
    <location>
        <begin position="247"/>
        <end position="269"/>
    </location>
</feature>